<organism evidence="1 2">
    <name type="scientific">Helianthus annuus</name>
    <name type="common">Common sunflower</name>
    <dbReference type="NCBI Taxonomy" id="4232"/>
    <lineage>
        <taxon>Eukaryota</taxon>
        <taxon>Viridiplantae</taxon>
        <taxon>Streptophyta</taxon>
        <taxon>Embryophyta</taxon>
        <taxon>Tracheophyta</taxon>
        <taxon>Spermatophyta</taxon>
        <taxon>Magnoliopsida</taxon>
        <taxon>eudicotyledons</taxon>
        <taxon>Gunneridae</taxon>
        <taxon>Pentapetalae</taxon>
        <taxon>asterids</taxon>
        <taxon>campanulids</taxon>
        <taxon>Asterales</taxon>
        <taxon>Asteraceae</taxon>
        <taxon>Asteroideae</taxon>
        <taxon>Heliantheae alliance</taxon>
        <taxon>Heliantheae</taxon>
        <taxon>Helianthus</taxon>
    </lineage>
</organism>
<name>A0A251VII8_HELAN</name>
<dbReference type="AlphaFoldDB" id="A0A251VII8"/>
<sequence>MVYNPGKSPLETLSKTKASTRSCILTHPSSSLSINKLAFTRLRTHVYVLSRASPKVETFLNNFRPHACLTRSSILISESSGNKPQCRKISFSSSFFTYSKLILIISCTLSSRS</sequence>
<dbReference type="InParanoid" id="A0A251VII8"/>
<gene>
    <name evidence="1" type="ORF">HannXRQ_Chr02g0057111</name>
</gene>
<proteinExistence type="predicted"/>
<keyword evidence="2" id="KW-1185">Reference proteome</keyword>
<evidence type="ECO:0000313" key="2">
    <source>
        <dbReference type="Proteomes" id="UP000215914"/>
    </source>
</evidence>
<protein>
    <submittedName>
        <fullName evidence="1">Uncharacterized protein</fullName>
    </submittedName>
</protein>
<dbReference type="Proteomes" id="UP000215914">
    <property type="component" value="Chromosome 2"/>
</dbReference>
<dbReference type="EMBL" id="CM007891">
    <property type="protein sequence ID" value="OTG35468.1"/>
    <property type="molecule type" value="Genomic_DNA"/>
</dbReference>
<accession>A0A251VII8</accession>
<reference evidence="2" key="1">
    <citation type="journal article" date="2017" name="Nature">
        <title>The sunflower genome provides insights into oil metabolism, flowering and Asterid evolution.</title>
        <authorList>
            <person name="Badouin H."/>
            <person name="Gouzy J."/>
            <person name="Grassa C.J."/>
            <person name="Murat F."/>
            <person name="Staton S.E."/>
            <person name="Cottret L."/>
            <person name="Lelandais-Briere C."/>
            <person name="Owens G.L."/>
            <person name="Carrere S."/>
            <person name="Mayjonade B."/>
            <person name="Legrand L."/>
            <person name="Gill N."/>
            <person name="Kane N.C."/>
            <person name="Bowers J.E."/>
            <person name="Hubner S."/>
            <person name="Bellec A."/>
            <person name="Berard A."/>
            <person name="Berges H."/>
            <person name="Blanchet N."/>
            <person name="Boniface M.C."/>
            <person name="Brunel D."/>
            <person name="Catrice O."/>
            <person name="Chaidir N."/>
            <person name="Claudel C."/>
            <person name="Donnadieu C."/>
            <person name="Faraut T."/>
            <person name="Fievet G."/>
            <person name="Helmstetter N."/>
            <person name="King M."/>
            <person name="Knapp S.J."/>
            <person name="Lai Z."/>
            <person name="Le Paslier M.C."/>
            <person name="Lippi Y."/>
            <person name="Lorenzon L."/>
            <person name="Mandel J.R."/>
            <person name="Marage G."/>
            <person name="Marchand G."/>
            <person name="Marquand E."/>
            <person name="Bret-Mestries E."/>
            <person name="Morien E."/>
            <person name="Nambeesan S."/>
            <person name="Nguyen T."/>
            <person name="Pegot-Espagnet P."/>
            <person name="Pouilly N."/>
            <person name="Raftis F."/>
            <person name="Sallet E."/>
            <person name="Schiex T."/>
            <person name="Thomas J."/>
            <person name="Vandecasteele C."/>
            <person name="Vares D."/>
            <person name="Vear F."/>
            <person name="Vautrin S."/>
            <person name="Crespi M."/>
            <person name="Mangin B."/>
            <person name="Burke J.M."/>
            <person name="Salse J."/>
            <person name="Munos S."/>
            <person name="Vincourt P."/>
            <person name="Rieseberg L.H."/>
            <person name="Langlade N.B."/>
        </authorList>
    </citation>
    <scope>NUCLEOTIDE SEQUENCE [LARGE SCALE GENOMIC DNA]</scope>
    <source>
        <strain evidence="2">cv. SF193</strain>
    </source>
</reference>
<evidence type="ECO:0000313" key="1">
    <source>
        <dbReference type="EMBL" id="OTG35468.1"/>
    </source>
</evidence>